<feature type="region of interest" description="Disordered" evidence="1">
    <location>
        <begin position="1810"/>
        <end position="1830"/>
    </location>
</feature>
<dbReference type="Proteomes" id="UP000003835">
    <property type="component" value="Unassembled WGS sequence"/>
</dbReference>
<accession>B4VMZ4</accession>
<dbReference type="HOGENOM" id="CLU_001178_0_0_3"/>
<dbReference type="InterPro" id="IPR043710">
    <property type="entry name" value="DUF5650"/>
</dbReference>
<dbReference type="Pfam" id="PF18888">
    <property type="entry name" value="DUF5650"/>
    <property type="match status" value="9"/>
</dbReference>
<feature type="domain" description="Filamentous haemagglutinin FhaB/tRNA nuclease CdiA-like TPS" evidence="2">
    <location>
        <begin position="53"/>
        <end position="167"/>
    </location>
</feature>
<evidence type="ECO:0000313" key="3">
    <source>
        <dbReference type="EMBL" id="EDX76681.1"/>
    </source>
</evidence>
<proteinExistence type="predicted"/>
<dbReference type="eggNOG" id="COG3210">
    <property type="taxonomic scope" value="Bacteria"/>
</dbReference>
<dbReference type="Pfam" id="PF12770">
    <property type="entry name" value="CHAT"/>
    <property type="match status" value="1"/>
</dbReference>
<name>B4VMZ4_9CYAN</name>
<organism evidence="3 4">
    <name type="scientific">Coleofasciculus chthonoplastes PCC 7420</name>
    <dbReference type="NCBI Taxonomy" id="118168"/>
    <lineage>
        <taxon>Bacteria</taxon>
        <taxon>Bacillati</taxon>
        <taxon>Cyanobacteriota</taxon>
        <taxon>Cyanophyceae</taxon>
        <taxon>Coleofasciculales</taxon>
        <taxon>Coleofasciculaceae</taxon>
        <taxon>Coleofasciculus</taxon>
    </lineage>
</organism>
<feature type="compositionally biased region" description="Polar residues" evidence="1">
    <location>
        <begin position="1810"/>
        <end position="1824"/>
    </location>
</feature>
<dbReference type="InterPro" id="IPR011050">
    <property type="entry name" value="Pectin_lyase_fold/virulence"/>
</dbReference>
<reference evidence="3 4" key="1">
    <citation type="submission" date="2008-07" db="EMBL/GenBank/DDBJ databases">
        <authorList>
            <person name="Tandeau de Marsac N."/>
            <person name="Ferriera S."/>
            <person name="Johnson J."/>
            <person name="Kravitz S."/>
            <person name="Beeson K."/>
            <person name="Sutton G."/>
            <person name="Rogers Y.-H."/>
            <person name="Friedman R."/>
            <person name="Frazier M."/>
            <person name="Venter J.C."/>
        </authorList>
    </citation>
    <scope>NUCLEOTIDE SEQUENCE [LARGE SCALE GENOMIC DNA]</scope>
    <source>
        <strain evidence="3 4">PCC 7420</strain>
    </source>
</reference>
<feature type="region of interest" description="Disordered" evidence="1">
    <location>
        <begin position="809"/>
        <end position="836"/>
    </location>
</feature>
<evidence type="ECO:0000313" key="4">
    <source>
        <dbReference type="Proteomes" id="UP000003835"/>
    </source>
</evidence>
<dbReference type="InterPro" id="IPR012334">
    <property type="entry name" value="Pectin_lyas_fold"/>
</dbReference>
<sequence>MCLRCLFVGVVLTGIIPDPIFTETGLLSKHHRLKSARAWLDSVPPAQAQPITPAVDGTDTVVTPEGNRLDIHGGTLSGDGANLFHSFEQFGLFPDQIANFISDPQIRNILGRVVGGDTSVINGLIQVTGGNSNLFLMNPAGIIFGANAQLNVPAAFTATTATGIGFGSENWFNAFGENSYENLIGTPTSLAFDLAESAAITNHGNLEVGEGQTLTLVGGSITNTGQLTASGGQVAIAAVPGENLLRISQPGSPLTLEITPPRSATGEQLPINPLDLPVLLTGNSGQLVNEGQVSTTDTSQGGAIHVVGSRVDNLGFMMADGANGGSIQVQTDHFLDTGQLSATGNQGNGGEIQVHSTGTVIQTASATTRANGSQQGGVIEFKGNADTVLTTSGDIEATGEVGGTVHLFAETLQLLATDIDVSGNSGGGEILVGGDFQGQTLDAINAQTTIVNHSSRLNANALTTGNGGQAIVWSDQHTQFSGTIQAQGGAISGNGGFVEVSGKNTLSMTGTVDVGAVNGLAGTLLLDPKNIIIDDSVGAIPQFDLVDPNRGNGSGFGDAIAPLSTGNVVVTKPEDNFGGDNAGAVYLFDGSTGALLRMLMGQENDQVGSGGVTALNNGNFVVASPQWDNRVTGATNAGAVTWGNGTIGISAEVNATNSLVGTQTDDQVGSGGVTALSNGNFVVVSPRWDNNVTGVIDVGAVTWGDGTTQTIGEVNATNSLVGTQLRDRVGSRGVTALKNNGNYVVNSPFWGDSQGAITWGDGTTGTTKGQVDGSNSLIGSEDNLVGLVENGFDGVTALENGNYVVNSPFWDDPNTTRSDDPTSPNTNEGAITWGDGVTGTTGVISANNSLIGTQTDDQVGGAGVTALTNGNYVVSSPLWDNGTVQDVGAVTWVDANGLTTGSVRLDNSIVGSLAQDRIGSGGVTALTNGNYVISSPNWNDNRGAVTWRDGTLQTGNEQVRAINSLVGSTVGDQVGNGVPPMGFVPSPRIEGVIALANGNYVVSSPDWNNNQGAVTWGNGTRGITGVVVSETNSLVGTPASFDRIGSGGVTALNNGNYVISSPEWNNNRGAVTWGDGTTEIIDQVSELNSLVGNLANDQVGSGGIIELNNSNYLVSSPNWDNQGTDIGAATWVDGITGQTWDGTNSISDKNSIIGRQLNAGLGTVVNDPVNQTFWVQFANEGNGRVTVGVPTDLTFANVAGASVTFSPSFLQRTLNTGTAVVLQANNDITITPDNPLIINNPSGNGGNLTFQAGRSIMINADIFTDNGDLNIIANETLANGVVDAQRDSGKADIVLADGITLDTGEGDINITLNTGDGLTNDQSGDITLDGNINANHLAIEHKGLSGGVIIEETANFESIDNLTISSRTLTLPETIAFNLEGGLELNITEAVELAGQITTNGNLELNAPITLTGDTVFNTSGAGTILFNNTLNGNHNLELSAGTNRITFDNLVGNSTPLDNLTINGGLNLATTIKLTGGFEQNGMNPVNFAGTITTTTGTIDLNGAVTLTGDSTLNTSAGDIRFLNPINGSNGTESLNLSAETGAIQLPETIGSTTPIGNLTILSNNLDIPTTARINLTDNFKLNGANPLNFAGEVTTANGTIEFNAPTILTGDTFLRTNGGDIRFNNRLNGNGSLANLSLRAAGMGNILFTDSVGDINPLGNLTIFNANNLTANSSIRAASLKHTTGNDTINLQDVQTSGGAVELTTRNTLKTGNITTAGGDIRLTSHQDTVNSGNLNSSAATGGDIVVEAEVSIDAGEINSSGNIGDGGNVTLDPQDYIQVSSINAQGGSNGRGGNVEIESDRVFRATGSFSHNGRETSISTAGGNGGGDITIRHGGGGIIPFDVGDATINGTAAVISSGEFTIAPFQSFPFTHTEGNIQIISVDDTRDIPVNPVDLTTADSNQSQSPIEKDESGVMEIDNLFSRDYEEYFGRAKRAGITLEQAREILRDNEAATGVKSAVIYVVFAPQTITSVPESTEVAPNNTSLLRSLTPQPSDRLELILISADGQPIRRSVNVTRAEVLEMADQFRRTVTNVIDDQNYLPPAYQMHQWLIKPIAADLAAQDIKHLAFVMDTGLRSIPIAALYDGDQFIIENYSVGLMPSLSLTDTRYQDVRDDSVLAMGASKFRDKASLPGVPIELQVIADQVWQGESFLNEEFTLNNLKQARRKVAYGIVHLATHAEFQPGKPANSYIQLWDNNKLNLDQMWQLDWHKPTVELLVLSACRTALGDEEAELGFTGLAVQAGVKSALGSLWYVSDEGTLGLMTTFYENLKQSSTKAEALRKAQLAMLRGEVQREGDRLITTKSSIPLPPDFPASINQNYSHPYFWSSFTLIGNPW</sequence>
<evidence type="ECO:0000259" key="2">
    <source>
        <dbReference type="SMART" id="SM00912"/>
    </source>
</evidence>
<dbReference type="EMBL" id="DS989845">
    <property type="protein sequence ID" value="EDX76681.1"/>
    <property type="molecule type" value="Genomic_DNA"/>
</dbReference>
<gene>
    <name evidence="3" type="ORF">MC7420_1684</name>
</gene>
<protein>
    <submittedName>
        <fullName evidence="3">Haemagglutination activity domain protein</fullName>
    </submittedName>
</protein>
<dbReference type="InterPro" id="IPR024983">
    <property type="entry name" value="CHAT_dom"/>
</dbReference>
<feature type="compositionally biased region" description="Polar residues" evidence="1">
    <location>
        <begin position="813"/>
        <end position="829"/>
    </location>
</feature>
<dbReference type="Gene3D" id="2.160.20.10">
    <property type="entry name" value="Single-stranded right-handed beta-helix, Pectin lyase-like"/>
    <property type="match status" value="2"/>
</dbReference>
<dbReference type="Pfam" id="PF05860">
    <property type="entry name" value="TPS"/>
    <property type="match status" value="1"/>
</dbReference>
<dbReference type="STRING" id="118168.MC7420_1684"/>
<dbReference type="InterPro" id="IPR008638">
    <property type="entry name" value="FhaB/CdiA-like_TPS"/>
</dbReference>
<dbReference type="SMART" id="SM00912">
    <property type="entry name" value="Haemagg_act"/>
    <property type="match status" value="1"/>
</dbReference>
<keyword evidence="4" id="KW-1185">Reference proteome</keyword>
<dbReference type="SUPFAM" id="SSF51126">
    <property type="entry name" value="Pectin lyase-like"/>
    <property type="match status" value="1"/>
</dbReference>
<evidence type="ECO:0000256" key="1">
    <source>
        <dbReference type="SAM" id="MobiDB-lite"/>
    </source>
</evidence>
<dbReference type="eggNOG" id="COG4995">
    <property type="taxonomic scope" value="Bacteria"/>
</dbReference>
<dbReference type="NCBIfam" id="TIGR01901">
    <property type="entry name" value="adhes_NPXG"/>
    <property type="match status" value="1"/>
</dbReference>